<organism evidence="1 2">
    <name type="scientific">Thermobifida cellulosilytica TB100</name>
    <dbReference type="NCBI Taxonomy" id="665004"/>
    <lineage>
        <taxon>Bacteria</taxon>
        <taxon>Bacillati</taxon>
        <taxon>Actinomycetota</taxon>
        <taxon>Actinomycetes</taxon>
        <taxon>Streptosporangiales</taxon>
        <taxon>Nocardiopsidaceae</taxon>
        <taxon>Thermobifida</taxon>
    </lineage>
</organism>
<reference evidence="2" key="1">
    <citation type="journal article" date="2017" name="Acta Aliment.">
        <title>Plant polysaccharide degrading enzyme system of Thermpbifida cellulosilytica TB100 revealed by de novo genome project data.</title>
        <authorList>
            <person name="Toth A."/>
            <person name="Baka E."/>
            <person name="Luzics S."/>
            <person name="Bata-Vidacs I."/>
            <person name="Nagy I."/>
            <person name="Balint B."/>
            <person name="Herceg R."/>
            <person name="Olasz F."/>
            <person name="Wilk T."/>
            <person name="Nagy T."/>
            <person name="Kriszt B."/>
            <person name="Nagy I."/>
            <person name="Kukolya J."/>
        </authorList>
    </citation>
    <scope>NUCLEOTIDE SEQUENCE [LARGE SCALE GENOMIC DNA]</scope>
    <source>
        <strain evidence="2">TB100</strain>
    </source>
</reference>
<keyword evidence="2" id="KW-1185">Reference proteome</keyword>
<protein>
    <recommendedName>
        <fullName evidence="3">Insertion element protein</fullName>
    </recommendedName>
</protein>
<comment type="caution">
    <text evidence="1">The sequence shown here is derived from an EMBL/GenBank/DDBJ whole genome shotgun (WGS) entry which is preliminary data.</text>
</comment>
<proteinExistence type="predicted"/>
<gene>
    <name evidence="1" type="ORF">AC529_05595</name>
</gene>
<sequence length="68" mass="7593">MSERAAPYYCPYCGDEDLQPHEGDGTRGEGYAWECGSCARVFRVKFVGLRASAFTDTRHTTPSGEENR</sequence>
<dbReference type="STRING" id="665004.AC529_05595"/>
<evidence type="ECO:0008006" key="3">
    <source>
        <dbReference type="Google" id="ProtNLM"/>
    </source>
</evidence>
<accession>A0A147KK86</accession>
<evidence type="ECO:0000313" key="1">
    <source>
        <dbReference type="EMBL" id="KUP97704.1"/>
    </source>
</evidence>
<dbReference type="Proteomes" id="UP000074382">
    <property type="component" value="Unassembled WGS sequence"/>
</dbReference>
<dbReference type="RefSeq" id="WP_068754929.1">
    <property type="nucleotide sequence ID" value="NZ_KQ950181.1"/>
</dbReference>
<dbReference type="EMBL" id="LGEM01000021">
    <property type="protein sequence ID" value="KUP97704.1"/>
    <property type="molecule type" value="Genomic_DNA"/>
</dbReference>
<dbReference type="OrthoDB" id="4243321at2"/>
<evidence type="ECO:0000313" key="2">
    <source>
        <dbReference type="Proteomes" id="UP000074382"/>
    </source>
</evidence>
<dbReference type="PATRIC" id="fig|665004.4.peg.1564"/>
<dbReference type="AlphaFoldDB" id="A0A147KK86"/>
<name>A0A147KK86_THECS</name>